<dbReference type="EMBL" id="BAABME010002140">
    <property type="protein sequence ID" value="GAA0153238.1"/>
    <property type="molecule type" value="Genomic_DNA"/>
</dbReference>
<dbReference type="Proteomes" id="UP001454036">
    <property type="component" value="Unassembled WGS sequence"/>
</dbReference>
<name>A0AAV3PQ67_LITER</name>
<reference evidence="1 2" key="1">
    <citation type="submission" date="2024-01" db="EMBL/GenBank/DDBJ databases">
        <title>The complete chloroplast genome sequence of Lithospermum erythrorhizon: insights into the phylogenetic relationship among Boraginaceae species and the maternal lineages of purple gromwells.</title>
        <authorList>
            <person name="Okada T."/>
            <person name="Watanabe K."/>
        </authorList>
    </citation>
    <scope>NUCLEOTIDE SEQUENCE [LARGE SCALE GENOMIC DNA]</scope>
</reference>
<evidence type="ECO:0000313" key="2">
    <source>
        <dbReference type="Proteomes" id="UP001454036"/>
    </source>
</evidence>
<comment type="caution">
    <text evidence="1">The sequence shown here is derived from an EMBL/GenBank/DDBJ whole genome shotgun (WGS) entry which is preliminary data.</text>
</comment>
<dbReference type="AlphaFoldDB" id="A0AAV3PQ67"/>
<protein>
    <recommendedName>
        <fullName evidence="3">Syringolide-induced protein 14-1-1</fullName>
    </recommendedName>
</protein>
<dbReference type="PANTHER" id="PTHR34779:SF1">
    <property type="entry name" value="OS09G0542900 PROTEIN"/>
    <property type="match status" value="1"/>
</dbReference>
<gene>
    <name evidence="1" type="ORF">LIER_11527</name>
</gene>
<accession>A0AAV3PQ67</accession>
<organism evidence="1 2">
    <name type="scientific">Lithospermum erythrorhizon</name>
    <name type="common">Purple gromwell</name>
    <name type="synonym">Lithospermum officinale var. erythrorhizon</name>
    <dbReference type="NCBI Taxonomy" id="34254"/>
    <lineage>
        <taxon>Eukaryota</taxon>
        <taxon>Viridiplantae</taxon>
        <taxon>Streptophyta</taxon>
        <taxon>Embryophyta</taxon>
        <taxon>Tracheophyta</taxon>
        <taxon>Spermatophyta</taxon>
        <taxon>Magnoliopsida</taxon>
        <taxon>eudicotyledons</taxon>
        <taxon>Gunneridae</taxon>
        <taxon>Pentapetalae</taxon>
        <taxon>asterids</taxon>
        <taxon>lamiids</taxon>
        <taxon>Boraginales</taxon>
        <taxon>Boraginaceae</taxon>
        <taxon>Boraginoideae</taxon>
        <taxon>Lithospermeae</taxon>
        <taxon>Lithospermum</taxon>
    </lineage>
</organism>
<dbReference type="InterPro" id="IPR038796">
    <property type="entry name" value="At1g76070-like"/>
</dbReference>
<keyword evidence="2" id="KW-1185">Reference proteome</keyword>
<proteinExistence type="predicted"/>
<sequence length="254" mass="28874">METPSTSSSKSKNKLLKISFHNLPFSPHRIKNRKKNKKVKEDGKKAYKLKNEGVAESLYGPVSPKISCMGQIKHKKKVAENMHVYFQKEIIPFSTPQPYSKNKSSVIKPLFFLSEAEKIPSNMRNNGRSSDASGVNRPICLNQVKRFASCNNGGALANFDWKIARMELDHLDEYFEEWKNDYQVDEEDDHYDDDDEVVEVEVEVSGIPISAAPMAVVGGGGDGHDQDLKPREEINIWQRRTIAKPMPLNIQRCH</sequence>
<dbReference type="PANTHER" id="PTHR34779">
    <property type="entry name" value="OS09G0542900 PROTEIN"/>
    <property type="match status" value="1"/>
</dbReference>
<evidence type="ECO:0000313" key="1">
    <source>
        <dbReference type="EMBL" id="GAA0153238.1"/>
    </source>
</evidence>
<evidence type="ECO:0008006" key="3">
    <source>
        <dbReference type="Google" id="ProtNLM"/>
    </source>
</evidence>